<gene>
    <name evidence="1" type="ORF">DY926_14165</name>
</gene>
<comment type="caution">
    <text evidence="1">The sequence shown here is derived from an EMBL/GenBank/DDBJ whole genome shotgun (WGS) entry which is preliminary data.</text>
</comment>
<dbReference type="EMBL" id="QUWV01000144">
    <property type="protein sequence ID" value="RFD18897.1"/>
    <property type="molecule type" value="Genomic_DNA"/>
</dbReference>
<dbReference type="AlphaFoldDB" id="A0A371YXD1"/>
<accession>A0A371YXD1</accession>
<name>A0A371YXD1_9PROT</name>
<proteinExistence type="predicted"/>
<organism evidence="1 2">
    <name type="scientific">Komagataeibacter melaceti</name>
    <dbReference type="NCBI Taxonomy" id="2766577"/>
    <lineage>
        <taxon>Bacteria</taxon>
        <taxon>Pseudomonadati</taxon>
        <taxon>Pseudomonadota</taxon>
        <taxon>Alphaproteobacteria</taxon>
        <taxon>Acetobacterales</taxon>
        <taxon>Acetobacteraceae</taxon>
        <taxon>Komagataeibacter</taxon>
    </lineage>
</organism>
<protein>
    <submittedName>
        <fullName evidence="1">SH3 domain-containing protein</fullName>
    </submittedName>
</protein>
<dbReference type="Proteomes" id="UP000262371">
    <property type="component" value="Unassembled WGS sequence"/>
</dbReference>
<keyword evidence="2" id="KW-1185">Reference proteome</keyword>
<dbReference type="OrthoDB" id="7219051at2"/>
<sequence length="147" mass="15629">MLCLALVGTPAFAQHLSPDELDRLSTERAGEIGHRNWGPPINPPALAQPLSPLPVPATCMSPARDFEPLYAAPSRSARQVGVAAPQIAVTDTTRDGWTQVELSGHILAWIPSGDVVAYRPLVADHPTGCVVAGQRPNGMIAFSHPDR</sequence>
<evidence type="ECO:0000313" key="2">
    <source>
        <dbReference type="Proteomes" id="UP000262371"/>
    </source>
</evidence>
<evidence type="ECO:0000313" key="1">
    <source>
        <dbReference type="EMBL" id="RFD18897.1"/>
    </source>
</evidence>
<reference evidence="1 2" key="1">
    <citation type="submission" date="2018-08" db="EMBL/GenBank/DDBJ databases">
        <title>Komagataeibacter sp. AV 382.</title>
        <authorList>
            <person name="Skraban J."/>
            <person name="Trcek J."/>
        </authorList>
    </citation>
    <scope>NUCLEOTIDE SEQUENCE [LARGE SCALE GENOMIC DNA]</scope>
    <source>
        <strain evidence="1 2">AV 382</strain>
    </source>
</reference>